<keyword evidence="1 2" id="KW-0175">Coiled coil</keyword>
<evidence type="ECO:0000256" key="1">
    <source>
        <dbReference type="ARBA" id="ARBA00023054"/>
    </source>
</evidence>
<dbReference type="GO" id="GO:0007030">
    <property type="term" value="P:Golgi organization"/>
    <property type="evidence" value="ECO:0007669"/>
    <property type="project" value="TreeGrafter"/>
</dbReference>
<feature type="region of interest" description="Disordered" evidence="3">
    <location>
        <begin position="855"/>
        <end position="891"/>
    </location>
</feature>
<dbReference type="PANTHER" id="PTHR10881:SF46">
    <property type="entry name" value="GOLGIN SUBFAMILY A MEMBER 2"/>
    <property type="match status" value="1"/>
</dbReference>
<accession>A0A7R8ZK87</accession>
<dbReference type="OrthoDB" id="5978643at2759"/>
<dbReference type="AlphaFoldDB" id="A0A7R8ZK87"/>
<feature type="domain" description="Golgin subfamily A conserved" evidence="4">
    <location>
        <begin position="417"/>
        <end position="635"/>
    </location>
</feature>
<dbReference type="GO" id="GO:0005801">
    <property type="term" value="C:cis-Golgi network"/>
    <property type="evidence" value="ECO:0007669"/>
    <property type="project" value="TreeGrafter"/>
</dbReference>
<feature type="region of interest" description="Disordered" evidence="3">
    <location>
        <begin position="103"/>
        <end position="178"/>
    </location>
</feature>
<dbReference type="GO" id="GO:0032580">
    <property type="term" value="C:Golgi cisterna membrane"/>
    <property type="evidence" value="ECO:0007669"/>
    <property type="project" value="TreeGrafter"/>
</dbReference>
<feature type="coiled-coil region" evidence="2">
    <location>
        <begin position="260"/>
        <end position="437"/>
    </location>
</feature>
<dbReference type="EMBL" id="OB660407">
    <property type="protein sequence ID" value="CAD7224607.1"/>
    <property type="molecule type" value="Genomic_DNA"/>
</dbReference>
<feature type="compositionally biased region" description="Basic residues" evidence="3">
    <location>
        <begin position="105"/>
        <end position="117"/>
    </location>
</feature>
<evidence type="ECO:0000313" key="5">
    <source>
        <dbReference type="EMBL" id="CAD7224607.1"/>
    </source>
</evidence>
<dbReference type="PANTHER" id="PTHR10881">
    <property type="entry name" value="GOLGIN SUBFAMILY A MEMBER-RELATED"/>
    <property type="match status" value="1"/>
</dbReference>
<feature type="compositionally biased region" description="Low complexity" evidence="3">
    <location>
        <begin position="634"/>
        <end position="648"/>
    </location>
</feature>
<sequence>MSSMFGATHPSMFGDAHQTNASIAPVTSQSVYHVVDLQDSSEVFQSDARPNPSGIISSASTVGSLASSAVNTIASYFGGSTAADISPVILTSSMASMVVDEQKGLPHHSTTHHHLSHQHPLLPASNSQGQLLHRRSASEGQSKNSVAPHRHPHRKTTPPRPSSPATRSLGHPSPQVSQEDIAPNLAEGHPTHWSIPREAELPEDAPLQRKSSSPPPLSPAQMSVPPLSAAQMSLPSAEEYSRRPHAPSPQQATDARKDTIELLVSERNLLTQEKDQLAHQLMAATAESESLHREVTECRERILELSRESAVIEGGRKAAEDEVVRLEREARELRDEVQRTRSSLERVTEEKVEMGSRMQELSEQQAETEKKLKETESQLRIQNLQLSQLQNVGAEVSSFQGEFERVSAEKFELEKTLAQAKERVRTLSEENEKTVEQYQGYISQFTSLQSKVESLSMELLASRETNSAISAELAILKSSASGMVSVEDLGQERRQRAKTDEENKALQEKARQLVNDNEHLSTLLSESSTRIERLEEEIKRLHRMQEDKQKILASAQSDQVAASRAIQQNRTLKIQLEQLQSAFELLTEENKKMERELVTARRRINELDSTCQSLREDMHKAVQGIATHGKEEQTTVTSTSSSQVTASTVQPSANPIGVAVTEALQKELEAAQAELSALHRQNQILRSQVAMMNQADSGDEEEEETRNSEGRGKEAMVPLFVLQRTEQERDEWRRQVERMKVEEEEARKRVATLPSAAVSAEHFVQLQEAMQRLEERFKKTMDQVAELTNEKQDLEHLCMQLQGETETIGEYVALYRTQRELIRERATEKDQAIKELGKDREQLKELIKELEAAIQDDKGEAHEGGRARSNGGVTLDEHSLVNGDEPGTVSSPVVKKVHSKEEDIRVILQKLKSCNLLMKSSLEKSSSSPVSSPPSPLSRLSRQLNGPPSSECHPSAFHSCIHCHGNLLTV</sequence>
<feature type="compositionally biased region" description="Basic and acidic residues" evidence="3">
    <location>
        <begin position="855"/>
        <end position="866"/>
    </location>
</feature>
<feature type="coiled-coil region" evidence="2">
    <location>
        <begin position="489"/>
        <end position="617"/>
    </location>
</feature>
<dbReference type="InterPro" id="IPR043976">
    <property type="entry name" value="GOLGA_cons_dom"/>
</dbReference>
<protein>
    <recommendedName>
        <fullName evidence="4">Golgin subfamily A conserved domain-containing protein</fullName>
    </recommendedName>
</protein>
<feature type="compositionally biased region" description="Basic residues" evidence="3">
    <location>
        <begin position="148"/>
        <end position="157"/>
    </location>
</feature>
<feature type="region of interest" description="Disordered" evidence="3">
    <location>
        <begin position="922"/>
        <end position="951"/>
    </location>
</feature>
<evidence type="ECO:0000256" key="2">
    <source>
        <dbReference type="SAM" id="Coils"/>
    </source>
</evidence>
<gene>
    <name evidence="5" type="ORF">CTOB1V02_LOCUS2564</name>
</gene>
<organism evidence="5">
    <name type="scientific">Cyprideis torosa</name>
    <dbReference type="NCBI Taxonomy" id="163714"/>
    <lineage>
        <taxon>Eukaryota</taxon>
        <taxon>Metazoa</taxon>
        <taxon>Ecdysozoa</taxon>
        <taxon>Arthropoda</taxon>
        <taxon>Crustacea</taxon>
        <taxon>Oligostraca</taxon>
        <taxon>Ostracoda</taxon>
        <taxon>Podocopa</taxon>
        <taxon>Podocopida</taxon>
        <taxon>Cytherocopina</taxon>
        <taxon>Cytheroidea</taxon>
        <taxon>Cytherideidae</taxon>
        <taxon>Cyprideis</taxon>
    </lineage>
</organism>
<feature type="region of interest" description="Disordered" evidence="3">
    <location>
        <begin position="692"/>
        <end position="712"/>
    </location>
</feature>
<dbReference type="InterPro" id="IPR024858">
    <property type="entry name" value="GOLGA"/>
</dbReference>
<reference evidence="5" key="1">
    <citation type="submission" date="2020-11" db="EMBL/GenBank/DDBJ databases">
        <authorList>
            <person name="Tran Van P."/>
        </authorList>
    </citation>
    <scope>NUCLEOTIDE SEQUENCE</scope>
</reference>
<name>A0A7R8ZK87_9CRUS</name>
<dbReference type="Pfam" id="PF15070">
    <property type="entry name" value="GOLGA2L5"/>
    <property type="match status" value="2"/>
</dbReference>
<feature type="region of interest" description="Disordered" evidence="3">
    <location>
        <begin position="204"/>
        <end position="256"/>
    </location>
</feature>
<feature type="coiled-coil region" evidence="2">
    <location>
        <begin position="661"/>
        <end position="688"/>
    </location>
</feature>
<evidence type="ECO:0000256" key="3">
    <source>
        <dbReference type="SAM" id="MobiDB-lite"/>
    </source>
</evidence>
<dbReference type="GO" id="GO:0000137">
    <property type="term" value="C:Golgi cis cisterna"/>
    <property type="evidence" value="ECO:0007669"/>
    <property type="project" value="TreeGrafter"/>
</dbReference>
<feature type="domain" description="Golgin subfamily A conserved" evidence="4">
    <location>
        <begin position="659"/>
        <end position="851"/>
    </location>
</feature>
<proteinExistence type="predicted"/>
<feature type="region of interest" description="Disordered" evidence="3">
    <location>
        <begin position="627"/>
        <end position="648"/>
    </location>
</feature>
<evidence type="ECO:0000259" key="4">
    <source>
        <dbReference type="Pfam" id="PF15070"/>
    </source>
</evidence>